<dbReference type="Proteomes" id="UP000305067">
    <property type="component" value="Unassembled WGS sequence"/>
</dbReference>
<dbReference type="InterPro" id="IPR046450">
    <property type="entry name" value="PA_dom_sf"/>
</dbReference>
<evidence type="ECO:0000313" key="11">
    <source>
        <dbReference type="Proteomes" id="UP000305067"/>
    </source>
</evidence>
<feature type="signal peptide" evidence="7">
    <location>
        <begin position="1"/>
        <end position="18"/>
    </location>
</feature>
<dbReference type="EC" id="3.4.-.-" evidence="7"/>
<gene>
    <name evidence="10" type="ORF">BDV98DRAFT_608279</name>
</gene>
<evidence type="ECO:0000259" key="9">
    <source>
        <dbReference type="Pfam" id="PF04389"/>
    </source>
</evidence>
<evidence type="ECO:0000256" key="6">
    <source>
        <dbReference type="ARBA" id="ARBA00022833"/>
    </source>
</evidence>
<dbReference type="AlphaFoldDB" id="A0A5C3QDB0"/>
<keyword evidence="5 7" id="KW-0378">Hydrolase</keyword>
<dbReference type="STRING" id="1884261.A0A5C3QDB0"/>
<organism evidence="10 11">
    <name type="scientific">Pterulicium gracile</name>
    <dbReference type="NCBI Taxonomy" id="1884261"/>
    <lineage>
        <taxon>Eukaryota</taxon>
        <taxon>Fungi</taxon>
        <taxon>Dikarya</taxon>
        <taxon>Basidiomycota</taxon>
        <taxon>Agaricomycotina</taxon>
        <taxon>Agaricomycetes</taxon>
        <taxon>Agaricomycetidae</taxon>
        <taxon>Agaricales</taxon>
        <taxon>Pleurotineae</taxon>
        <taxon>Pterulaceae</taxon>
        <taxon>Pterulicium</taxon>
    </lineage>
</organism>
<comment type="cofactor">
    <cofactor evidence="1">
        <name>Zn(2+)</name>
        <dbReference type="ChEBI" id="CHEBI:29105"/>
    </cofactor>
</comment>
<feature type="chain" id="PRO_5023093811" description="Peptide hydrolase" evidence="7">
    <location>
        <begin position="19"/>
        <end position="526"/>
    </location>
</feature>
<dbReference type="PANTHER" id="PTHR12147:SF26">
    <property type="entry name" value="PEPTIDASE M28 DOMAIN-CONTAINING PROTEIN"/>
    <property type="match status" value="1"/>
</dbReference>
<dbReference type="InterPro" id="IPR007484">
    <property type="entry name" value="Peptidase_M28"/>
</dbReference>
<keyword evidence="11" id="KW-1185">Reference proteome</keyword>
<evidence type="ECO:0000313" key="10">
    <source>
        <dbReference type="EMBL" id="TFK96443.1"/>
    </source>
</evidence>
<dbReference type="GO" id="GO:0046872">
    <property type="term" value="F:metal ion binding"/>
    <property type="evidence" value="ECO:0007669"/>
    <property type="project" value="UniProtKB-KW"/>
</dbReference>
<evidence type="ECO:0000259" key="8">
    <source>
        <dbReference type="Pfam" id="PF02225"/>
    </source>
</evidence>
<evidence type="ECO:0000256" key="2">
    <source>
        <dbReference type="ARBA" id="ARBA00005634"/>
    </source>
</evidence>
<protein>
    <recommendedName>
        <fullName evidence="7">Peptide hydrolase</fullName>
        <ecNumber evidence="7">3.4.-.-</ecNumber>
    </recommendedName>
</protein>
<dbReference type="PANTHER" id="PTHR12147">
    <property type="entry name" value="METALLOPEPTIDASE M28 FAMILY MEMBER"/>
    <property type="match status" value="1"/>
</dbReference>
<accession>A0A5C3QDB0</accession>
<dbReference type="EMBL" id="ML178860">
    <property type="protein sequence ID" value="TFK96443.1"/>
    <property type="molecule type" value="Genomic_DNA"/>
</dbReference>
<evidence type="ECO:0000256" key="5">
    <source>
        <dbReference type="ARBA" id="ARBA00022801"/>
    </source>
</evidence>
<dbReference type="Gene3D" id="3.40.630.10">
    <property type="entry name" value="Zn peptidases"/>
    <property type="match status" value="1"/>
</dbReference>
<dbReference type="GO" id="GO:0006508">
    <property type="term" value="P:proteolysis"/>
    <property type="evidence" value="ECO:0007669"/>
    <property type="project" value="UniProtKB-KW"/>
</dbReference>
<sequence length="526" mass="56454">MRSVGLVLIPALAASVSAAPSDAKIAGIDLGKIFDPPSWWWLPDLLKPKLTAKAYEKAVTIEGLLQHSRALSRFAAIDGKNTRSFGTPGYNASVEYVEKWAKAYGYDVTRQTVLYPATEHLSQALTVGDKVFSPADLRIFQFVPSTPDGGAKGLIYHVNQGCNPSDFEGTQGGIVLARRGNCTFVEKGELAKATGVQGLIIYNDVPGQPLASRLNISSIEQNPPTLAISFEAGREIIAKLEAGQELQTTLDIQVKNLVRPADNVIAQTKWGDKNNVVMLGGHLDSVPAGPGINDDGSGTAGVAELLKQLARFRKSKNAVRFAWWATEEVGLIGSRYYVEQLSQAEKDKIALYINLDMIASPNYIIGIHDADNSGGQNSGVPAPAGSNTLEALTQDYYNDRGLNWTGTAFTAGSDYRPFLDAGIVAGGIATGASGVKNQREFDLFGGELGEWHDKCYHQPCDTLDNLNHDAFIRISRSVAYLIATLSADVSPIKNEAGLAARGLPLSRRAPDEVSSLGKNCADHPEL</sequence>
<dbReference type="Gene3D" id="3.50.30.30">
    <property type="match status" value="1"/>
</dbReference>
<proteinExistence type="inferred from homology"/>
<dbReference type="SUPFAM" id="SSF52025">
    <property type="entry name" value="PA domain"/>
    <property type="match status" value="1"/>
</dbReference>
<dbReference type="InterPro" id="IPR045175">
    <property type="entry name" value="M28_fam"/>
</dbReference>
<reference evidence="10 11" key="1">
    <citation type="journal article" date="2019" name="Nat. Ecol. Evol.">
        <title>Megaphylogeny resolves global patterns of mushroom evolution.</title>
        <authorList>
            <person name="Varga T."/>
            <person name="Krizsan K."/>
            <person name="Foldi C."/>
            <person name="Dima B."/>
            <person name="Sanchez-Garcia M."/>
            <person name="Sanchez-Ramirez S."/>
            <person name="Szollosi G.J."/>
            <person name="Szarkandi J.G."/>
            <person name="Papp V."/>
            <person name="Albert L."/>
            <person name="Andreopoulos W."/>
            <person name="Angelini C."/>
            <person name="Antonin V."/>
            <person name="Barry K.W."/>
            <person name="Bougher N.L."/>
            <person name="Buchanan P."/>
            <person name="Buyck B."/>
            <person name="Bense V."/>
            <person name="Catcheside P."/>
            <person name="Chovatia M."/>
            <person name="Cooper J."/>
            <person name="Damon W."/>
            <person name="Desjardin D."/>
            <person name="Finy P."/>
            <person name="Geml J."/>
            <person name="Haridas S."/>
            <person name="Hughes K."/>
            <person name="Justo A."/>
            <person name="Karasinski D."/>
            <person name="Kautmanova I."/>
            <person name="Kiss B."/>
            <person name="Kocsube S."/>
            <person name="Kotiranta H."/>
            <person name="LaButti K.M."/>
            <person name="Lechner B.E."/>
            <person name="Liimatainen K."/>
            <person name="Lipzen A."/>
            <person name="Lukacs Z."/>
            <person name="Mihaltcheva S."/>
            <person name="Morgado L.N."/>
            <person name="Niskanen T."/>
            <person name="Noordeloos M.E."/>
            <person name="Ohm R.A."/>
            <person name="Ortiz-Santana B."/>
            <person name="Ovrebo C."/>
            <person name="Racz N."/>
            <person name="Riley R."/>
            <person name="Savchenko A."/>
            <person name="Shiryaev A."/>
            <person name="Soop K."/>
            <person name="Spirin V."/>
            <person name="Szebenyi C."/>
            <person name="Tomsovsky M."/>
            <person name="Tulloss R.E."/>
            <person name="Uehling J."/>
            <person name="Grigoriev I.V."/>
            <person name="Vagvolgyi C."/>
            <person name="Papp T."/>
            <person name="Martin F.M."/>
            <person name="Miettinen O."/>
            <person name="Hibbett D.S."/>
            <person name="Nagy L.G."/>
        </authorList>
    </citation>
    <scope>NUCLEOTIDE SEQUENCE [LARGE SCALE GENOMIC DNA]</scope>
    <source>
        <strain evidence="10 11">CBS 309.79</strain>
    </source>
</reference>
<keyword evidence="4 7" id="KW-0479">Metal-binding</keyword>
<keyword evidence="6 7" id="KW-0862">Zinc</keyword>
<dbReference type="Pfam" id="PF02225">
    <property type="entry name" value="PA"/>
    <property type="match status" value="1"/>
</dbReference>
<evidence type="ECO:0000256" key="1">
    <source>
        <dbReference type="ARBA" id="ARBA00001947"/>
    </source>
</evidence>
<feature type="domain" description="PA" evidence="8">
    <location>
        <begin position="156"/>
        <end position="236"/>
    </location>
</feature>
<keyword evidence="7" id="KW-0732">Signal</keyword>
<name>A0A5C3QDB0_9AGAR</name>
<dbReference type="SUPFAM" id="SSF53187">
    <property type="entry name" value="Zn-dependent exopeptidases"/>
    <property type="match status" value="1"/>
</dbReference>
<feature type="domain" description="Peptidase M28" evidence="9">
    <location>
        <begin position="263"/>
        <end position="481"/>
    </location>
</feature>
<dbReference type="InterPro" id="IPR003137">
    <property type="entry name" value="PA_domain"/>
</dbReference>
<dbReference type="Pfam" id="PF04389">
    <property type="entry name" value="Peptidase_M28"/>
    <property type="match status" value="1"/>
</dbReference>
<evidence type="ECO:0000256" key="4">
    <source>
        <dbReference type="ARBA" id="ARBA00022723"/>
    </source>
</evidence>
<dbReference type="GO" id="GO:0008235">
    <property type="term" value="F:metalloexopeptidase activity"/>
    <property type="evidence" value="ECO:0007669"/>
    <property type="project" value="InterPro"/>
</dbReference>
<dbReference type="OrthoDB" id="10013407at2759"/>
<evidence type="ECO:0000256" key="7">
    <source>
        <dbReference type="RuleBase" id="RU361240"/>
    </source>
</evidence>
<evidence type="ECO:0000256" key="3">
    <source>
        <dbReference type="ARBA" id="ARBA00022670"/>
    </source>
</evidence>
<comment type="similarity">
    <text evidence="2">Belongs to the peptidase M28 family. M28B subfamily.</text>
</comment>
<keyword evidence="3 7" id="KW-0645">Protease</keyword>